<dbReference type="InterPro" id="IPR029016">
    <property type="entry name" value="GAF-like_dom_sf"/>
</dbReference>
<evidence type="ECO:0000259" key="15">
    <source>
        <dbReference type="PROSITE" id="PS50109"/>
    </source>
</evidence>
<dbReference type="PANTHER" id="PTHR43047:SF64">
    <property type="entry name" value="HISTIDINE KINASE CONTAINING CHEY-HOMOLOGOUS RECEIVER DOMAIN AND PAS DOMAIN-RELATED"/>
    <property type="match status" value="1"/>
</dbReference>
<evidence type="ECO:0000256" key="4">
    <source>
        <dbReference type="ARBA" id="ARBA00022475"/>
    </source>
</evidence>
<keyword evidence="7" id="KW-0808">Transferase</keyword>
<dbReference type="GO" id="GO:0005886">
    <property type="term" value="C:plasma membrane"/>
    <property type="evidence" value="ECO:0007669"/>
    <property type="project" value="UniProtKB-SubCell"/>
</dbReference>
<dbReference type="Pfam" id="PF00072">
    <property type="entry name" value="Response_reg"/>
    <property type="match status" value="1"/>
</dbReference>
<evidence type="ECO:0000256" key="1">
    <source>
        <dbReference type="ARBA" id="ARBA00000085"/>
    </source>
</evidence>
<dbReference type="InterPro" id="IPR003661">
    <property type="entry name" value="HisK_dim/P_dom"/>
</dbReference>
<keyword evidence="11" id="KW-1133">Transmembrane helix</keyword>
<dbReference type="CDD" id="cd00082">
    <property type="entry name" value="HisKA"/>
    <property type="match status" value="1"/>
</dbReference>
<dbReference type="Gene3D" id="3.30.565.10">
    <property type="entry name" value="Histidine kinase-like ATPase, C-terminal domain"/>
    <property type="match status" value="1"/>
</dbReference>
<dbReference type="Pfam" id="PF00498">
    <property type="entry name" value="FHA"/>
    <property type="match status" value="1"/>
</dbReference>
<dbReference type="SUPFAM" id="SSF47384">
    <property type="entry name" value="Homodimeric domain of signal transducing histidine kinase"/>
    <property type="match status" value="1"/>
</dbReference>
<evidence type="ECO:0000256" key="5">
    <source>
        <dbReference type="ARBA" id="ARBA00022519"/>
    </source>
</evidence>
<dbReference type="SMART" id="SM00388">
    <property type="entry name" value="HisKA"/>
    <property type="match status" value="1"/>
</dbReference>
<comment type="catalytic activity">
    <reaction evidence="1">
        <text>ATP + protein L-histidine = ADP + protein N-phospho-L-histidine.</text>
        <dbReference type="EC" id="2.7.13.3"/>
    </reaction>
</comment>
<keyword evidence="8" id="KW-0812">Transmembrane</keyword>
<dbReference type="GO" id="GO:0000155">
    <property type="term" value="F:phosphorelay sensor kinase activity"/>
    <property type="evidence" value="ECO:0007669"/>
    <property type="project" value="InterPro"/>
</dbReference>
<dbReference type="EC" id="2.7.13.3" evidence="3"/>
<gene>
    <name evidence="17" type="ORF">METEAL_33970</name>
</gene>
<dbReference type="InterPro" id="IPR004358">
    <property type="entry name" value="Sig_transdc_His_kin-like_C"/>
</dbReference>
<dbReference type="KEGG" id="msil:METEAL_33970"/>
<dbReference type="EMBL" id="AP027080">
    <property type="protein sequence ID" value="BDU74223.1"/>
    <property type="molecule type" value="Genomic_DNA"/>
</dbReference>
<dbReference type="SUPFAM" id="SSF47226">
    <property type="entry name" value="Histidine-containing phosphotransfer domain, HPT domain"/>
    <property type="match status" value="1"/>
</dbReference>
<dbReference type="SUPFAM" id="SSF55874">
    <property type="entry name" value="ATPase domain of HSP90 chaperone/DNA topoisomerase II/histidine kinase"/>
    <property type="match status" value="1"/>
</dbReference>
<dbReference type="PROSITE" id="PS50110">
    <property type="entry name" value="RESPONSE_REGULATORY"/>
    <property type="match status" value="1"/>
</dbReference>
<dbReference type="RefSeq" id="WP_316412899.1">
    <property type="nucleotide sequence ID" value="NZ_AP027080.1"/>
</dbReference>
<evidence type="ECO:0000256" key="6">
    <source>
        <dbReference type="ARBA" id="ARBA00022553"/>
    </source>
</evidence>
<dbReference type="SUPFAM" id="SSF55781">
    <property type="entry name" value="GAF domain-like"/>
    <property type="match status" value="1"/>
</dbReference>
<proteinExistence type="predicted"/>
<dbReference type="Pfam" id="PF01590">
    <property type="entry name" value="GAF"/>
    <property type="match status" value="1"/>
</dbReference>
<evidence type="ECO:0000313" key="18">
    <source>
        <dbReference type="Proteomes" id="UP001238179"/>
    </source>
</evidence>
<dbReference type="PANTHER" id="PTHR43047">
    <property type="entry name" value="TWO-COMPONENT HISTIDINE PROTEIN KINASE"/>
    <property type="match status" value="1"/>
</dbReference>
<dbReference type="InterPro" id="IPR001789">
    <property type="entry name" value="Sig_transdc_resp-reg_receiver"/>
</dbReference>
<keyword evidence="5" id="KW-0997">Cell inner membrane</keyword>
<keyword evidence="10" id="KW-0067">ATP-binding</keyword>
<sequence length="767" mass="82162">MNRFTLHVPGHPPFLLARDRAEVVLGRAPGVDILLQDAAISRRHARFAWKEDGVWVEDLGSRHGTFRNGARIKAPARVAPGDRIALGPLELRLEPVAPADLEETSLSLEDVRLWAGAQEGPLNWREALELLHGLSLMALRDLEPERFLGDLLDRLFTFLRASRGAVLLRDATGNLVPLAVRALGPESPLGLPLSTLEATISRRAARLFREPEARDPEAEGFLAESRTASAMAVPLEFDGQTLGLFFFESNRGRGAFSELDLRFVASLSNLAAAKLLQQTLAAELRDREARERELRDREAQAQARSEFLARMSHEIRTPMNAVLGFTRLARAEDLPPRAADCLRKIDLSGRALMAVVDDILDFSRMEAGKVSLEALPFRVQDVLSAIGDLFSQAAKDKGLALEVACPEAPPFLGDARRLTQVLVNLVGNAVKFTARGNVALRAEPVEGGLRLSVSDTGIGIAPDQAAKLFAPYAQADESIARRYGGTGLGLSIASHLVELMGGALELESEPGRGSTFAFTLPLAPASAADLRGRRILLVEDNALNRELAEGLLREAGAEVDPAATGEEALDRARVAPYDAVLMDLHLPGLDGLETARRLGALGLGLPILAMTAEAGARERCLEAGMAACLPKPIEARALVEALALRARPGPLEALAGVLDLPGALGRAGGRRDLLARFLRGFLDDPILPAHIREAARRGDRDGARRLAHDLKGLAGNLGLDPVGALAAEVEDRLAAGGPQWEEACARLEGALAPFLAQGALAFTQGNP</sequence>
<dbReference type="Gene3D" id="1.20.120.160">
    <property type="entry name" value="HPT domain"/>
    <property type="match status" value="1"/>
</dbReference>
<evidence type="ECO:0000256" key="3">
    <source>
        <dbReference type="ARBA" id="ARBA00012438"/>
    </source>
</evidence>
<dbReference type="Pfam" id="PF01627">
    <property type="entry name" value="Hpt"/>
    <property type="match status" value="1"/>
</dbReference>
<evidence type="ECO:0000256" key="11">
    <source>
        <dbReference type="ARBA" id="ARBA00022989"/>
    </source>
</evidence>
<dbReference type="InterPro" id="IPR008984">
    <property type="entry name" value="SMAD_FHA_dom_sf"/>
</dbReference>
<dbReference type="Gene3D" id="3.40.50.2300">
    <property type="match status" value="1"/>
</dbReference>
<dbReference type="Gene3D" id="2.60.200.20">
    <property type="match status" value="1"/>
</dbReference>
<dbReference type="InterPro" id="IPR000253">
    <property type="entry name" value="FHA_dom"/>
</dbReference>
<evidence type="ECO:0000256" key="8">
    <source>
        <dbReference type="ARBA" id="ARBA00022692"/>
    </source>
</evidence>
<name>A0AA48H9G1_9BACT</name>
<dbReference type="PROSITE" id="PS50109">
    <property type="entry name" value="HIS_KIN"/>
    <property type="match status" value="1"/>
</dbReference>
<organism evidence="17 18">
    <name type="scientific">Mesoterricola silvestris</name>
    <dbReference type="NCBI Taxonomy" id="2927979"/>
    <lineage>
        <taxon>Bacteria</taxon>
        <taxon>Pseudomonadati</taxon>
        <taxon>Acidobacteriota</taxon>
        <taxon>Holophagae</taxon>
        <taxon>Holophagales</taxon>
        <taxon>Holophagaceae</taxon>
        <taxon>Mesoterricola</taxon>
    </lineage>
</organism>
<keyword evidence="12" id="KW-0472">Membrane</keyword>
<dbReference type="InterPro" id="IPR036890">
    <property type="entry name" value="HATPase_C_sf"/>
</dbReference>
<dbReference type="SMART" id="SM00448">
    <property type="entry name" value="REC"/>
    <property type="match status" value="1"/>
</dbReference>
<protein>
    <recommendedName>
        <fullName evidence="3">histidine kinase</fullName>
        <ecNumber evidence="3">2.7.13.3</ecNumber>
    </recommendedName>
</protein>
<evidence type="ECO:0000256" key="7">
    <source>
        <dbReference type="ARBA" id="ARBA00022679"/>
    </source>
</evidence>
<dbReference type="InterPro" id="IPR003018">
    <property type="entry name" value="GAF"/>
</dbReference>
<evidence type="ECO:0000259" key="16">
    <source>
        <dbReference type="PROSITE" id="PS50110"/>
    </source>
</evidence>
<dbReference type="CDD" id="cd17546">
    <property type="entry name" value="REC_hyHK_CKI1_RcsC-like"/>
    <property type="match status" value="1"/>
</dbReference>
<dbReference type="InterPro" id="IPR036097">
    <property type="entry name" value="HisK_dim/P_sf"/>
</dbReference>
<dbReference type="InterPro" id="IPR008207">
    <property type="entry name" value="Sig_transdc_His_kin_Hpt_dom"/>
</dbReference>
<keyword evidence="9" id="KW-0418">Kinase</keyword>
<dbReference type="AlphaFoldDB" id="A0AA48H9G1"/>
<evidence type="ECO:0000256" key="12">
    <source>
        <dbReference type="ARBA" id="ARBA00023136"/>
    </source>
</evidence>
<dbReference type="SMART" id="SM00240">
    <property type="entry name" value="FHA"/>
    <property type="match status" value="1"/>
</dbReference>
<dbReference type="Gene3D" id="3.30.450.40">
    <property type="match status" value="1"/>
</dbReference>
<keyword evidence="10" id="KW-0547">Nucleotide-binding</keyword>
<dbReference type="Pfam" id="PF00512">
    <property type="entry name" value="HisKA"/>
    <property type="match status" value="1"/>
</dbReference>
<dbReference type="Proteomes" id="UP001238179">
    <property type="component" value="Chromosome"/>
</dbReference>
<dbReference type="CDD" id="cd16922">
    <property type="entry name" value="HATPase_EvgS-ArcB-TorS-like"/>
    <property type="match status" value="1"/>
</dbReference>
<feature type="modified residue" description="4-aspartylphosphate" evidence="13">
    <location>
        <position position="583"/>
    </location>
</feature>
<evidence type="ECO:0000256" key="13">
    <source>
        <dbReference type="PROSITE-ProRule" id="PRU00169"/>
    </source>
</evidence>
<dbReference type="SMART" id="SM00065">
    <property type="entry name" value="GAF"/>
    <property type="match status" value="1"/>
</dbReference>
<evidence type="ECO:0000256" key="9">
    <source>
        <dbReference type="ARBA" id="ARBA00022777"/>
    </source>
</evidence>
<evidence type="ECO:0000313" key="17">
    <source>
        <dbReference type="EMBL" id="BDU74223.1"/>
    </source>
</evidence>
<feature type="domain" description="Response regulatory" evidence="16">
    <location>
        <begin position="534"/>
        <end position="646"/>
    </location>
</feature>
<feature type="domain" description="Histidine kinase" evidence="15">
    <location>
        <begin position="310"/>
        <end position="524"/>
    </location>
</feature>
<dbReference type="InterPro" id="IPR005467">
    <property type="entry name" value="His_kinase_dom"/>
</dbReference>
<evidence type="ECO:0000259" key="14">
    <source>
        <dbReference type="PROSITE" id="PS50006"/>
    </source>
</evidence>
<dbReference type="SMART" id="SM00387">
    <property type="entry name" value="HATPase_c"/>
    <property type="match status" value="1"/>
</dbReference>
<evidence type="ECO:0000256" key="10">
    <source>
        <dbReference type="ARBA" id="ARBA00022840"/>
    </source>
</evidence>
<dbReference type="PROSITE" id="PS50006">
    <property type="entry name" value="FHA_DOMAIN"/>
    <property type="match status" value="1"/>
</dbReference>
<comment type="subcellular location">
    <subcellularLocation>
        <location evidence="2">Cell inner membrane</location>
        <topology evidence="2">Multi-pass membrane protein</topology>
    </subcellularLocation>
</comment>
<keyword evidence="18" id="KW-1185">Reference proteome</keyword>
<dbReference type="CDD" id="cd00060">
    <property type="entry name" value="FHA"/>
    <property type="match status" value="1"/>
</dbReference>
<accession>A0AA48H9G1</accession>
<dbReference type="InterPro" id="IPR003594">
    <property type="entry name" value="HATPase_dom"/>
</dbReference>
<keyword evidence="6 13" id="KW-0597">Phosphoprotein</keyword>
<dbReference type="FunFam" id="3.30.565.10:FF:000010">
    <property type="entry name" value="Sensor histidine kinase RcsC"/>
    <property type="match status" value="1"/>
</dbReference>
<reference evidence="18" key="1">
    <citation type="journal article" date="2023" name="Int. J. Syst. Evol. Microbiol.">
        <title>Mesoterricola silvestris gen. nov., sp. nov., Mesoterricola sediminis sp. nov., Geothrix oryzae sp. nov., Geothrix edaphica sp. nov., Geothrix rubra sp. nov., and Geothrix limicola sp. nov., six novel members of Acidobacteriota isolated from soils.</title>
        <authorList>
            <person name="Itoh H."/>
            <person name="Sugisawa Y."/>
            <person name="Mise K."/>
            <person name="Xu Z."/>
            <person name="Kuniyasu M."/>
            <person name="Ushijima N."/>
            <person name="Kawano K."/>
            <person name="Kobayashi E."/>
            <person name="Shiratori Y."/>
            <person name="Masuda Y."/>
            <person name="Senoo K."/>
        </authorList>
    </citation>
    <scope>NUCLEOTIDE SEQUENCE [LARGE SCALE GENOMIC DNA]</scope>
    <source>
        <strain evidence="18">W79</strain>
    </source>
</reference>
<dbReference type="Pfam" id="PF02518">
    <property type="entry name" value="HATPase_c"/>
    <property type="match status" value="1"/>
</dbReference>
<keyword evidence="4" id="KW-1003">Cell membrane</keyword>
<dbReference type="InterPro" id="IPR011006">
    <property type="entry name" value="CheY-like_superfamily"/>
</dbReference>
<dbReference type="SUPFAM" id="SSF52172">
    <property type="entry name" value="CheY-like"/>
    <property type="match status" value="1"/>
</dbReference>
<dbReference type="Gene3D" id="1.10.287.130">
    <property type="match status" value="1"/>
</dbReference>
<dbReference type="SUPFAM" id="SSF49879">
    <property type="entry name" value="SMAD/FHA domain"/>
    <property type="match status" value="1"/>
</dbReference>
<evidence type="ECO:0000256" key="2">
    <source>
        <dbReference type="ARBA" id="ARBA00004429"/>
    </source>
</evidence>
<dbReference type="PRINTS" id="PR00344">
    <property type="entry name" value="BCTRLSENSOR"/>
</dbReference>
<feature type="domain" description="FHA" evidence="14">
    <location>
        <begin position="23"/>
        <end position="72"/>
    </location>
</feature>
<dbReference type="InterPro" id="IPR036641">
    <property type="entry name" value="HPT_dom_sf"/>
</dbReference>